<feature type="domain" description="FAD-binding PCMH-type" evidence="6">
    <location>
        <begin position="69"/>
        <end position="238"/>
    </location>
</feature>
<dbReference type="EMBL" id="MLKD01000015">
    <property type="protein sequence ID" value="OQE19463.1"/>
    <property type="molecule type" value="Genomic_DNA"/>
</dbReference>
<dbReference type="InterPro" id="IPR016169">
    <property type="entry name" value="FAD-bd_PCMH_sub2"/>
</dbReference>
<keyword evidence="4" id="KW-0560">Oxidoreductase</keyword>
<organism evidence="7 8">
    <name type="scientific">Penicillium steckii</name>
    <dbReference type="NCBI Taxonomy" id="303698"/>
    <lineage>
        <taxon>Eukaryota</taxon>
        <taxon>Fungi</taxon>
        <taxon>Dikarya</taxon>
        <taxon>Ascomycota</taxon>
        <taxon>Pezizomycotina</taxon>
        <taxon>Eurotiomycetes</taxon>
        <taxon>Eurotiomycetidae</taxon>
        <taxon>Eurotiales</taxon>
        <taxon>Aspergillaceae</taxon>
        <taxon>Penicillium</taxon>
    </lineage>
</organism>
<comment type="similarity">
    <text evidence="1">Belongs to the oxygen-dependent FAD-linked oxidoreductase family.</text>
</comment>
<dbReference type="OrthoDB" id="2151789at2759"/>
<sequence length="499" mass="54117">MKAFLISSLLGLATAVSNSSSIGLPADISSTKGASCACKRLSHTSKDVISPNNANYTTQAADKYWDVRADLSPACIFLPSSADEVSKAISIFGSCNAQFAVRGGGHMNYPGSNNIDGGVLLALEKLNDVQVHKDTVEVGPGLTWYDLYSSLEPHGRVAIGGRLKTIGVPGLTLIGGFHYFNNKYGFAMDNVVSYDIVLGNGTQVKASKSHHADLFWALKGGANNYGIVTKFTLRTFDVPKISTTIQVYNESGIPDFLQAVCDMALLDEKDPIAAGMVATVQYNATTKTPSASLLGVQEGISRPPSQFANFSAIPATTRMNNVTTMKQWATNLDSPKQMFRVMFSHKTMKPDPEVLVSIYKAWKDAVDEISDVEGLYPTFVTNVVSAGAARVALTNDVGNVWGLEDSPLILWQFSTGWALAQDDLRIKAWSQQLAENLHAINVEKGIASEFVYMGDAGEWQNPYAGFPKENVARMREIRSSYDPQGTFSRLNWGGFKLGF</sequence>
<comment type="caution">
    <text evidence="7">The sequence shown here is derived from an EMBL/GenBank/DDBJ whole genome shotgun (WGS) entry which is preliminary data.</text>
</comment>
<keyword evidence="2" id="KW-0285">Flavoprotein</keyword>
<dbReference type="InterPro" id="IPR006094">
    <property type="entry name" value="Oxid_FAD_bind_N"/>
</dbReference>
<evidence type="ECO:0000313" key="8">
    <source>
        <dbReference type="Proteomes" id="UP000191285"/>
    </source>
</evidence>
<protein>
    <recommendedName>
        <fullName evidence="6">FAD-binding PCMH-type domain-containing protein</fullName>
    </recommendedName>
</protein>
<name>A0A1V6T150_9EURO</name>
<dbReference type="GO" id="GO:0016491">
    <property type="term" value="F:oxidoreductase activity"/>
    <property type="evidence" value="ECO:0007669"/>
    <property type="project" value="UniProtKB-KW"/>
</dbReference>
<dbReference type="PROSITE" id="PS51387">
    <property type="entry name" value="FAD_PCMH"/>
    <property type="match status" value="1"/>
</dbReference>
<dbReference type="InterPro" id="IPR016166">
    <property type="entry name" value="FAD-bd_PCMH"/>
</dbReference>
<evidence type="ECO:0000256" key="3">
    <source>
        <dbReference type="ARBA" id="ARBA00022827"/>
    </source>
</evidence>
<dbReference type="Proteomes" id="UP000191285">
    <property type="component" value="Unassembled WGS sequence"/>
</dbReference>
<dbReference type="Gene3D" id="3.30.465.10">
    <property type="match status" value="1"/>
</dbReference>
<evidence type="ECO:0000256" key="4">
    <source>
        <dbReference type="ARBA" id="ARBA00023002"/>
    </source>
</evidence>
<reference evidence="8" key="1">
    <citation type="journal article" date="2017" name="Nat. Microbiol.">
        <title>Global analysis of biosynthetic gene clusters reveals vast potential of secondary metabolite production in Penicillium species.</title>
        <authorList>
            <person name="Nielsen J.C."/>
            <person name="Grijseels S."/>
            <person name="Prigent S."/>
            <person name="Ji B."/>
            <person name="Dainat J."/>
            <person name="Nielsen K.F."/>
            <person name="Frisvad J.C."/>
            <person name="Workman M."/>
            <person name="Nielsen J."/>
        </authorList>
    </citation>
    <scope>NUCLEOTIDE SEQUENCE [LARGE SCALE GENOMIC DNA]</scope>
    <source>
        <strain evidence="8">IBT 24891</strain>
    </source>
</reference>
<evidence type="ECO:0000256" key="5">
    <source>
        <dbReference type="SAM" id="SignalP"/>
    </source>
</evidence>
<dbReference type="Pfam" id="PF01565">
    <property type="entry name" value="FAD_binding_4"/>
    <property type="match status" value="1"/>
</dbReference>
<evidence type="ECO:0000259" key="6">
    <source>
        <dbReference type="PROSITE" id="PS51387"/>
    </source>
</evidence>
<gene>
    <name evidence="7" type="ORF">PENSTE_c015G10130</name>
</gene>
<evidence type="ECO:0000256" key="2">
    <source>
        <dbReference type="ARBA" id="ARBA00022630"/>
    </source>
</evidence>
<dbReference type="GO" id="GO:0071949">
    <property type="term" value="F:FAD binding"/>
    <property type="evidence" value="ECO:0007669"/>
    <property type="project" value="InterPro"/>
</dbReference>
<dbReference type="InterPro" id="IPR050416">
    <property type="entry name" value="FAD-linked_Oxidoreductase"/>
</dbReference>
<dbReference type="SUPFAM" id="SSF56176">
    <property type="entry name" value="FAD-binding/transporter-associated domain-like"/>
    <property type="match status" value="1"/>
</dbReference>
<proteinExistence type="inferred from homology"/>
<feature type="chain" id="PRO_5013003378" description="FAD-binding PCMH-type domain-containing protein" evidence="5">
    <location>
        <begin position="16"/>
        <end position="499"/>
    </location>
</feature>
<keyword evidence="8" id="KW-1185">Reference proteome</keyword>
<dbReference type="AlphaFoldDB" id="A0A1V6T150"/>
<dbReference type="STRING" id="303698.A0A1V6T150"/>
<keyword evidence="5" id="KW-0732">Signal</keyword>
<dbReference type="PANTHER" id="PTHR42973">
    <property type="entry name" value="BINDING OXIDOREDUCTASE, PUTATIVE (AFU_ORTHOLOGUE AFUA_1G17690)-RELATED"/>
    <property type="match status" value="1"/>
</dbReference>
<dbReference type="PANTHER" id="PTHR42973:SF53">
    <property type="entry name" value="FAD-BINDING PCMH-TYPE DOMAIN-CONTAINING PROTEIN-RELATED"/>
    <property type="match status" value="1"/>
</dbReference>
<dbReference type="InterPro" id="IPR036318">
    <property type="entry name" value="FAD-bd_PCMH-like_sf"/>
</dbReference>
<accession>A0A1V6T150</accession>
<evidence type="ECO:0000256" key="1">
    <source>
        <dbReference type="ARBA" id="ARBA00005466"/>
    </source>
</evidence>
<keyword evidence="3" id="KW-0274">FAD</keyword>
<evidence type="ECO:0000313" key="7">
    <source>
        <dbReference type="EMBL" id="OQE19463.1"/>
    </source>
</evidence>
<feature type="signal peptide" evidence="5">
    <location>
        <begin position="1"/>
        <end position="15"/>
    </location>
</feature>